<evidence type="ECO:0000256" key="5">
    <source>
        <dbReference type="PIRSR" id="PIRSR605493-1"/>
    </source>
</evidence>
<evidence type="ECO:0000256" key="3">
    <source>
        <dbReference type="ARBA" id="ARBA00029596"/>
    </source>
</evidence>
<sequence length="218" mass="23347">MYSKEIIEGYRAIFSTASIADACDQIVGKTMFLPFEVKNRINDKKIVGPAVTILEDVTEEKLPPQHALDAIDESEAGSVIVIGGSPALENVAVWGGLMTAGAVANKHEGAVLMGGVRDLTEIRRDYDFPVFAKTVTPGTTLGRFKTLDANVTLTLGEVTIHPGDLIVGDVDGVVCVPQAQVEAVLELSKSIDQRELEQAKLIIQSGSLREGLAKYGRI</sequence>
<dbReference type="InterPro" id="IPR036704">
    <property type="entry name" value="RraA/RraA-like_sf"/>
</dbReference>
<dbReference type="PANTHER" id="PTHR33254">
    <property type="entry name" value="4-HYDROXY-4-METHYL-2-OXOGLUTARATE ALDOLASE 3-RELATED"/>
    <property type="match status" value="1"/>
</dbReference>
<feature type="binding site" evidence="5">
    <location>
        <position position="118"/>
    </location>
    <ligand>
        <name>Mg(2+)</name>
        <dbReference type="ChEBI" id="CHEBI:18420"/>
    </ligand>
</feature>
<proteinExistence type="predicted"/>
<feature type="binding site" evidence="5">
    <location>
        <begin position="95"/>
        <end position="98"/>
    </location>
    <ligand>
        <name>substrate</name>
    </ligand>
</feature>
<dbReference type="GO" id="GO:0046872">
    <property type="term" value="F:metal ion binding"/>
    <property type="evidence" value="ECO:0007669"/>
    <property type="project" value="UniProtKB-KW"/>
</dbReference>
<dbReference type="RefSeq" id="WP_208717374.1">
    <property type="nucleotide sequence ID" value="NZ_CP024769.1"/>
</dbReference>
<dbReference type="PANTHER" id="PTHR33254:SF4">
    <property type="entry name" value="4-HYDROXY-4-METHYL-2-OXOGLUTARATE ALDOLASE 3-RELATED"/>
    <property type="match status" value="1"/>
</dbReference>
<dbReference type="Proteomes" id="UP000502005">
    <property type="component" value="Plasmid pNE1A"/>
</dbReference>
<dbReference type="GO" id="GO:0032259">
    <property type="term" value="P:methylation"/>
    <property type="evidence" value="ECO:0007669"/>
    <property type="project" value="UniProtKB-KW"/>
</dbReference>
<feature type="binding site" evidence="5">
    <location>
        <position position="117"/>
    </location>
    <ligand>
        <name>substrate</name>
    </ligand>
</feature>
<comment type="cofactor">
    <cofactor evidence="5">
        <name>Mg(2+)</name>
        <dbReference type="ChEBI" id="CHEBI:18420"/>
    </cofactor>
</comment>
<protein>
    <recommendedName>
        <fullName evidence="2">Putative 4-hydroxy-4-methyl-2-oxoglutarate aldolase</fullName>
    </recommendedName>
    <alternativeName>
        <fullName evidence="3">Regulator of ribonuclease activity homolog</fullName>
    </alternativeName>
    <alternativeName>
        <fullName evidence="4">RraA-like protein</fullName>
    </alternativeName>
</protein>
<gene>
    <name evidence="6" type="ORF">CUN67_21020</name>
</gene>
<dbReference type="GO" id="GO:0008948">
    <property type="term" value="F:oxaloacetate decarboxylase activity"/>
    <property type="evidence" value="ECO:0007669"/>
    <property type="project" value="TreeGrafter"/>
</dbReference>
<accession>A0A6B9GBB3</accession>
<organism evidence="6 7">
    <name type="scientific">Pantoea cypripedii</name>
    <name type="common">Pectobacterium cypripedii</name>
    <name type="synonym">Erwinia cypripedii</name>
    <dbReference type="NCBI Taxonomy" id="55209"/>
    <lineage>
        <taxon>Bacteria</taxon>
        <taxon>Pseudomonadati</taxon>
        <taxon>Pseudomonadota</taxon>
        <taxon>Gammaproteobacteria</taxon>
        <taxon>Enterobacterales</taxon>
        <taxon>Erwiniaceae</taxon>
        <taxon>Pantoea</taxon>
    </lineage>
</organism>
<keyword evidence="5" id="KW-0460">Magnesium</keyword>
<dbReference type="GO" id="GO:0047443">
    <property type="term" value="F:4-hydroxy-4-methyl-2-oxoglutarate aldolase activity"/>
    <property type="evidence" value="ECO:0007669"/>
    <property type="project" value="TreeGrafter"/>
</dbReference>
<dbReference type="Gene3D" id="3.50.30.40">
    <property type="entry name" value="Ribonuclease E inhibitor RraA/RraA-like"/>
    <property type="match status" value="1"/>
</dbReference>
<dbReference type="Pfam" id="PF03737">
    <property type="entry name" value="RraA-like"/>
    <property type="match status" value="1"/>
</dbReference>
<dbReference type="SUPFAM" id="SSF89562">
    <property type="entry name" value="RraA-like"/>
    <property type="match status" value="1"/>
</dbReference>
<name>A0A6B9GBB3_PANCY</name>
<evidence type="ECO:0000256" key="2">
    <source>
        <dbReference type="ARBA" id="ARBA00016549"/>
    </source>
</evidence>
<evidence type="ECO:0000313" key="6">
    <source>
        <dbReference type="EMBL" id="QGY31477.1"/>
    </source>
</evidence>
<dbReference type="CDD" id="cd16841">
    <property type="entry name" value="RraA_family"/>
    <property type="match status" value="1"/>
</dbReference>
<dbReference type="GO" id="GO:0008168">
    <property type="term" value="F:methyltransferase activity"/>
    <property type="evidence" value="ECO:0007669"/>
    <property type="project" value="UniProtKB-KW"/>
</dbReference>
<keyword evidence="6" id="KW-0489">Methyltransferase</keyword>
<reference evidence="6 7" key="1">
    <citation type="submission" date="2017-11" db="EMBL/GenBank/DDBJ databases">
        <title>Genome sequence of Pantoea cypripedii NE1.</title>
        <authorList>
            <person name="Nascimento F.X."/>
        </authorList>
    </citation>
    <scope>NUCLEOTIDE SEQUENCE [LARGE SCALE GENOMIC DNA]</scope>
    <source>
        <strain evidence="6 7">NE1</strain>
        <plasmid evidence="7">pne1a</plasmid>
    </source>
</reference>
<dbReference type="EMBL" id="CP024769">
    <property type="protein sequence ID" value="QGY31477.1"/>
    <property type="molecule type" value="Genomic_DNA"/>
</dbReference>
<evidence type="ECO:0000256" key="4">
    <source>
        <dbReference type="ARBA" id="ARBA00030169"/>
    </source>
</evidence>
<keyword evidence="6" id="KW-0808">Transferase</keyword>
<evidence type="ECO:0000256" key="1">
    <source>
        <dbReference type="ARBA" id="ARBA00001968"/>
    </source>
</evidence>
<comment type="cofactor">
    <cofactor evidence="1">
        <name>a divalent metal cation</name>
        <dbReference type="ChEBI" id="CHEBI:60240"/>
    </cofactor>
</comment>
<keyword evidence="6" id="KW-0614">Plasmid</keyword>
<dbReference type="AlphaFoldDB" id="A0A6B9GBB3"/>
<keyword evidence="5" id="KW-0479">Metal-binding</keyword>
<dbReference type="InterPro" id="IPR005493">
    <property type="entry name" value="RraA/RraA-like"/>
</dbReference>
<geneLocation type="plasmid" evidence="7">
    <name>pne1a</name>
</geneLocation>
<evidence type="ECO:0000313" key="7">
    <source>
        <dbReference type="Proteomes" id="UP000502005"/>
    </source>
</evidence>